<reference evidence="2 3" key="1">
    <citation type="submission" date="2009-01" db="EMBL/GenBank/DDBJ databases">
        <authorList>
            <person name="Fulton L."/>
            <person name="Clifton S."/>
            <person name="Fulton B."/>
            <person name="Xu J."/>
            <person name="Minx P."/>
            <person name="Pepin K.H."/>
            <person name="Johnson M."/>
            <person name="Bhonagiri V."/>
            <person name="Nash W.E."/>
            <person name="Mardis E.R."/>
            <person name="Wilson R.K."/>
        </authorList>
    </citation>
    <scope>NUCLEOTIDE SEQUENCE [LARGE SCALE GENOMIC DNA]</scope>
    <source>
        <strain evidence="2 3">DSM 3353</strain>
    </source>
</reference>
<gene>
    <name evidence="2" type="ORF">EUBHAL_02032</name>
</gene>
<protein>
    <recommendedName>
        <fullName evidence="1">CpXC domain-containing protein</fullName>
    </recommendedName>
</protein>
<proteinExistence type="predicted"/>
<evidence type="ECO:0000313" key="2">
    <source>
        <dbReference type="EMBL" id="EEG36128.1"/>
    </source>
</evidence>
<dbReference type="EMBL" id="ACEP01000090">
    <property type="protein sequence ID" value="EEG36128.1"/>
    <property type="molecule type" value="Genomic_DNA"/>
</dbReference>
<sequence>MTAWQNQPIIRVRKGRYLFNFFINISAGVGGKCSMEGKRLTSYAMEELECPKCGHKHSLKKYKVINVTEKAKLKEEIMKNRLYQFSCEECEYMAPLTYDSLYVDSQRNIMIYMAPVMNAEIKAEIAELEQEKGIDKRLVDNINDLKEKIMIADNHLDDRVIEIIKIMYIDQMKKEMEDDTLLNILFDYNRDNYCFLVFFQKKGIGKIPLTREFYRQVEDKYKDAIKEHSMDSFMKVDMEWAGKILFKNHNKFN</sequence>
<organism evidence="2 3">
    <name type="scientific">Anaerobutyricum hallii DSM 3353</name>
    <dbReference type="NCBI Taxonomy" id="411469"/>
    <lineage>
        <taxon>Bacteria</taxon>
        <taxon>Bacillati</taxon>
        <taxon>Bacillota</taxon>
        <taxon>Clostridia</taxon>
        <taxon>Lachnospirales</taxon>
        <taxon>Lachnospiraceae</taxon>
        <taxon>Anaerobutyricum</taxon>
    </lineage>
</organism>
<dbReference type="Proteomes" id="UP000003174">
    <property type="component" value="Unassembled WGS sequence"/>
</dbReference>
<feature type="domain" description="CpXC" evidence="1">
    <location>
        <begin position="48"/>
        <end position="165"/>
    </location>
</feature>
<comment type="caution">
    <text evidence="2">The sequence shown here is derived from an EMBL/GenBank/DDBJ whole genome shotgun (WGS) entry which is preliminary data.</text>
</comment>
<evidence type="ECO:0000259" key="1">
    <source>
        <dbReference type="Pfam" id="PF14353"/>
    </source>
</evidence>
<reference evidence="2 3" key="2">
    <citation type="submission" date="2009-02" db="EMBL/GenBank/DDBJ databases">
        <title>Draft genome sequence of Eubacterium hallii (DSM 3353).</title>
        <authorList>
            <person name="Sudarsanam P."/>
            <person name="Ley R."/>
            <person name="Guruge J."/>
            <person name="Turnbaugh P.J."/>
            <person name="Mahowald M."/>
            <person name="Liep D."/>
            <person name="Gordon J."/>
        </authorList>
    </citation>
    <scope>NUCLEOTIDE SEQUENCE [LARGE SCALE GENOMIC DNA]</scope>
    <source>
        <strain evidence="2 3">DSM 3353</strain>
    </source>
</reference>
<accession>C0EX91</accession>
<name>C0EX91_9FIRM</name>
<dbReference type="eggNOG" id="ENOG5032TQR">
    <property type="taxonomic scope" value="Bacteria"/>
</dbReference>
<dbReference type="Pfam" id="PF14353">
    <property type="entry name" value="CpXC"/>
    <property type="match status" value="1"/>
</dbReference>
<dbReference type="AlphaFoldDB" id="C0EX91"/>
<evidence type="ECO:0000313" key="3">
    <source>
        <dbReference type="Proteomes" id="UP000003174"/>
    </source>
</evidence>
<dbReference type="InterPro" id="IPR025682">
    <property type="entry name" value="CpXC_dom"/>
</dbReference>